<dbReference type="CDD" id="cd00093">
    <property type="entry name" value="HTH_XRE"/>
    <property type="match status" value="1"/>
</dbReference>
<dbReference type="SMART" id="SM00530">
    <property type="entry name" value="HTH_XRE"/>
    <property type="match status" value="1"/>
</dbReference>
<dbReference type="AlphaFoldDB" id="A0A6M4YUS6"/>
<dbReference type="SUPFAM" id="SSF47413">
    <property type="entry name" value="lambda repressor-like DNA-binding domains"/>
    <property type="match status" value="1"/>
</dbReference>
<dbReference type="RefSeq" id="WP_043118721.1">
    <property type="nucleotide sequence ID" value="NZ_CAWPJG010000001.1"/>
</dbReference>
<dbReference type="PANTHER" id="PTHR46797">
    <property type="entry name" value="HTH-TYPE TRANSCRIPTIONAL REGULATOR"/>
    <property type="match status" value="1"/>
</dbReference>
<sequence>MMDINQDALAKAVGRAIAYQRQQRGMTQEEVAERLQIGMEAVSRMERGIVVPTIVRLAELAQIFGCELTDLLRETSSRPLEQAVRLAHQLEQLTDDDRQWVTDTMTALMSRLIR</sequence>
<dbReference type="Proteomes" id="UP000501427">
    <property type="component" value="Chromosome"/>
</dbReference>
<dbReference type="EMBL" id="CP038441">
    <property type="protein sequence ID" value="QJT22993.1"/>
    <property type="molecule type" value="Genomic_DNA"/>
</dbReference>
<dbReference type="InterPro" id="IPR050807">
    <property type="entry name" value="TransReg_Diox_bact_type"/>
</dbReference>
<dbReference type="Gene3D" id="1.10.260.40">
    <property type="entry name" value="lambda repressor-like DNA-binding domains"/>
    <property type="match status" value="1"/>
</dbReference>
<feature type="domain" description="HTH cro/C1-type" evidence="2">
    <location>
        <begin position="17"/>
        <end position="71"/>
    </location>
</feature>
<dbReference type="PROSITE" id="PS50943">
    <property type="entry name" value="HTH_CROC1"/>
    <property type="match status" value="1"/>
</dbReference>
<proteinExistence type="predicted"/>
<dbReference type="GO" id="GO:0003677">
    <property type="term" value="F:DNA binding"/>
    <property type="evidence" value="ECO:0007669"/>
    <property type="project" value="UniProtKB-KW"/>
</dbReference>
<name>A0A6M4YUS6_AERME</name>
<dbReference type="Pfam" id="PF01381">
    <property type="entry name" value="HTH_3"/>
    <property type="match status" value="1"/>
</dbReference>
<organism evidence="3 4">
    <name type="scientific">Aeromonas media</name>
    <dbReference type="NCBI Taxonomy" id="651"/>
    <lineage>
        <taxon>Bacteria</taxon>
        <taxon>Pseudomonadati</taxon>
        <taxon>Pseudomonadota</taxon>
        <taxon>Gammaproteobacteria</taxon>
        <taxon>Aeromonadales</taxon>
        <taxon>Aeromonadaceae</taxon>
        <taxon>Aeromonas</taxon>
    </lineage>
</organism>
<dbReference type="PANTHER" id="PTHR46797:SF1">
    <property type="entry name" value="METHYLPHOSPHONATE SYNTHASE"/>
    <property type="match status" value="1"/>
</dbReference>
<reference evidence="3 4" key="1">
    <citation type="submission" date="2019-03" db="EMBL/GenBank/DDBJ databases">
        <title>Novel transposon Tn6433 accelerates the dissemination of tet(E) in Aeromonas from aerobic biofilm under oxytetracycline stress.</title>
        <authorList>
            <person name="Shi Y."/>
            <person name="Tian Z."/>
            <person name="Zhang Y."/>
            <person name="Zhang H."/>
            <person name="Yang M."/>
        </authorList>
    </citation>
    <scope>NUCLEOTIDE SEQUENCE [LARGE SCALE GENOMIC DNA]</scope>
    <source>
        <strain evidence="3 4">T0.1-19</strain>
    </source>
</reference>
<accession>A0A6M4YUS6</accession>
<dbReference type="InterPro" id="IPR010982">
    <property type="entry name" value="Lambda_DNA-bd_dom_sf"/>
</dbReference>
<evidence type="ECO:0000256" key="1">
    <source>
        <dbReference type="ARBA" id="ARBA00023125"/>
    </source>
</evidence>
<keyword evidence="1" id="KW-0238">DNA-binding</keyword>
<evidence type="ECO:0000259" key="2">
    <source>
        <dbReference type="PROSITE" id="PS50943"/>
    </source>
</evidence>
<evidence type="ECO:0000313" key="3">
    <source>
        <dbReference type="EMBL" id="QJT22993.1"/>
    </source>
</evidence>
<protein>
    <submittedName>
        <fullName evidence="3">XRE family transcriptional regulator</fullName>
    </submittedName>
</protein>
<dbReference type="GO" id="GO:0005829">
    <property type="term" value="C:cytosol"/>
    <property type="evidence" value="ECO:0007669"/>
    <property type="project" value="TreeGrafter"/>
</dbReference>
<dbReference type="InterPro" id="IPR001387">
    <property type="entry name" value="Cro/C1-type_HTH"/>
</dbReference>
<dbReference type="GO" id="GO:0003700">
    <property type="term" value="F:DNA-binding transcription factor activity"/>
    <property type="evidence" value="ECO:0007669"/>
    <property type="project" value="TreeGrafter"/>
</dbReference>
<gene>
    <name evidence="3" type="ORF">E4184_17300</name>
</gene>
<evidence type="ECO:0000313" key="4">
    <source>
        <dbReference type="Proteomes" id="UP000501427"/>
    </source>
</evidence>